<feature type="compositionally biased region" description="Basic residues" evidence="1">
    <location>
        <begin position="569"/>
        <end position="583"/>
    </location>
</feature>
<feature type="compositionally biased region" description="Polar residues" evidence="1">
    <location>
        <begin position="203"/>
        <end position="213"/>
    </location>
</feature>
<feature type="compositionally biased region" description="Polar residues" evidence="1">
    <location>
        <begin position="153"/>
        <end position="180"/>
    </location>
</feature>
<feature type="compositionally biased region" description="Low complexity" evidence="1">
    <location>
        <begin position="299"/>
        <end position="311"/>
    </location>
</feature>
<organism evidence="2 3">
    <name type="scientific">Massilia horti</name>
    <dbReference type="NCBI Taxonomy" id="2562153"/>
    <lineage>
        <taxon>Bacteria</taxon>
        <taxon>Pseudomonadati</taxon>
        <taxon>Pseudomonadota</taxon>
        <taxon>Betaproteobacteria</taxon>
        <taxon>Burkholderiales</taxon>
        <taxon>Oxalobacteraceae</taxon>
        <taxon>Telluria group</taxon>
        <taxon>Massilia</taxon>
    </lineage>
</organism>
<protein>
    <submittedName>
        <fullName evidence="2">Uncharacterized protein</fullName>
    </submittedName>
</protein>
<feature type="compositionally biased region" description="Low complexity" evidence="1">
    <location>
        <begin position="82"/>
        <end position="96"/>
    </location>
</feature>
<feature type="compositionally biased region" description="Low complexity" evidence="1">
    <location>
        <begin position="585"/>
        <end position="637"/>
    </location>
</feature>
<feature type="region of interest" description="Disordered" evidence="1">
    <location>
        <begin position="526"/>
        <end position="637"/>
    </location>
</feature>
<reference evidence="2 3" key="1">
    <citation type="submission" date="2019-03" db="EMBL/GenBank/DDBJ databases">
        <title>Draft genome of Massilia hortus sp. nov., a novel bacterial species of the Oxalobacteraceae family.</title>
        <authorList>
            <person name="Peta V."/>
            <person name="Raths R."/>
            <person name="Bucking H."/>
        </authorList>
    </citation>
    <scope>NUCLEOTIDE SEQUENCE [LARGE SCALE GENOMIC DNA]</scope>
    <source>
        <strain evidence="2 3">ONC3</strain>
    </source>
</reference>
<keyword evidence="3" id="KW-1185">Reference proteome</keyword>
<feature type="region of interest" description="Disordered" evidence="1">
    <location>
        <begin position="74"/>
        <end position="107"/>
    </location>
</feature>
<feature type="region of interest" description="Disordered" evidence="1">
    <location>
        <begin position="284"/>
        <end position="311"/>
    </location>
</feature>
<dbReference type="EMBL" id="SPUM01000081">
    <property type="protein sequence ID" value="TFW31795.1"/>
    <property type="molecule type" value="Genomic_DNA"/>
</dbReference>
<feature type="compositionally biased region" description="Low complexity" evidence="1">
    <location>
        <begin position="214"/>
        <end position="225"/>
    </location>
</feature>
<feature type="compositionally biased region" description="Low complexity" evidence="1">
    <location>
        <begin position="494"/>
        <end position="508"/>
    </location>
</feature>
<comment type="caution">
    <text evidence="2">The sequence shown here is derived from an EMBL/GenBank/DDBJ whole genome shotgun (WGS) entry which is preliminary data.</text>
</comment>
<dbReference type="NCBIfam" id="TIGR01053">
    <property type="entry name" value="LSD1"/>
    <property type="match status" value="1"/>
</dbReference>
<feature type="region of interest" description="Disordered" evidence="1">
    <location>
        <begin position="153"/>
        <end position="250"/>
    </location>
</feature>
<evidence type="ECO:0000256" key="1">
    <source>
        <dbReference type="SAM" id="MobiDB-lite"/>
    </source>
</evidence>
<feature type="compositionally biased region" description="Polar residues" evidence="1">
    <location>
        <begin position="97"/>
        <end position="107"/>
    </location>
</feature>
<name>A0A4Y9SZA4_9BURK</name>
<sequence length="637" mass="66162">MSQPAALTKAMSDVFSASNMSLAHASLATSARSMTCRPCRARAISSTAPTIRLRATDGAFSKAIRFRSATSASMPRSSPVLAAHPPSSRAPRMPSSIDRTALSSPSNRFRRHLPVTRPAISNFLASSTFGITDRMTRICAFMGRPSCIAALTSRSTASSGMRETMRSPISQSESSAANCLSSARRSTRTSSAADVASERRFSSRSQSTSEQMGSTARASSSSLRAEASDKIKTSRTAGRPPTSRARSMSTAVSRLAWKSLASPSQRSSAAIPCRSSLPKMGIAAGSCRSSTRRGSNIMPALSPSARSTSARTTPILSMSSLSAAIRLVSAPPCETRRAMMSDGASRSTCSTRGPAPLPRPIAMLGMSSSIAPLRSGCRNKLTAPPGAHSARCVASCSTAVLAAGMSCPCIFRAIAPTKSQASLGGRLPAALLVASANRNSSVSTDDVSLSIPELTMSNSPKAAVGARSSLSSSSSHNNAIRRAATLSAARSPRRSISLSDSSLGTGSSKTRRTIVPVHLCRSICDERPSTRRPGQSENLALAFDGEKTRSRSRPPIFRGARANVESANRRRISGHSAVSRRKAISSGSGASNTTTGFTSSRKSASSSSLARKLGTGGSRSSSCSSSSMRTASVSVGN</sequence>
<feature type="compositionally biased region" description="Low complexity" evidence="1">
    <location>
        <begin position="181"/>
        <end position="193"/>
    </location>
</feature>
<dbReference type="AlphaFoldDB" id="A0A4Y9SZA4"/>
<feature type="region of interest" description="Disordered" evidence="1">
    <location>
        <begin position="458"/>
        <end position="510"/>
    </location>
</feature>
<accession>A0A4Y9SZA4</accession>
<gene>
    <name evidence="2" type="ORF">E4O92_12515</name>
</gene>
<dbReference type="Proteomes" id="UP000297258">
    <property type="component" value="Unassembled WGS sequence"/>
</dbReference>
<evidence type="ECO:0000313" key="2">
    <source>
        <dbReference type="EMBL" id="TFW31795.1"/>
    </source>
</evidence>
<proteinExistence type="predicted"/>
<evidence type="ECO:0000313" key="3">
    <source>
        <dbReference type="Proteomes" id="UP000297258"/>
    </source>
</evidence>